<proteinExistence type="predicted"/>
<organism evidence="1 2">
    <name type="scientific">Gordonia phage GodonK</name>
    <dbReference type="NCBI Taxonomy" id="2562192"/>
    <lineage>
        <taxon>Viruses</taxon>
        <taxon>Duplodnaviria</taxon>
        <taxon>Heunggongvirae</taxon>
        <taxon>Uroviricota</taxon>
        <taxon>Caudoviricetes</taxon>
        <taxon>Godonkavirus</taxon>
        <taxon>Godonkavirus godonK</taxon>
    </lineage>
</organism>
<evidence type="ECO:0000313" key="1">
    <source>
        <dbReference type="EMBL" id="QBZ72713.1"/>
    </source>
</evidence>
<evidence type="ECO:0000313" key="2">
    <source>
        <dbReference type="Proteomes" id="UP000297070"/>
    </source>
</evidence>
<dbReference type="EMBL" id="MK620899">
    <property type="protein sequence ID" value="QBZ72713.1"/>
    <property type="molecule type" value="Genomic_DNA"/>
</dbReference>
<protein>
    <submittedName>
        <fullName evidence="1">Minor tail protein</fullName>
    </submittedName>
</protein>
<name>A0A4D6E228_9CAUD</name>
<accession>A0A4D6E228</accession>
<reference evidence="1 2" key="1">
    <citation type="submission" date="2019-03" db="EMBL/GenBank/DDBJ databases">
        <authorList>
            <person name="Douthitt C."/>
            <person name="D'Elia T."/>
            <person name="Bockoras C."/>
            <person name="Boss C."/>
            <person name="Clemons M."/>
            <person name="Green W."/>
            <person name="Harel H."/>
            <person name="Larralde J."/>
            <person name="Lopez M."/>
            <person name="Magana D."/>
            <person name="Miguel M."/>
            <person name="Muschweck L."/>
            <person name="Olivos K."/>
            <person name="Racette D."/>
            <person name="Reynolds M."/>
            <person name="Ru Y."/>
            <person name="Santana M."/>
            <person name="Simon R."/>
            <person name="Smotrilla K."/>
            <person name="Sufficool B."/>
            <person name="Tamayo B."/>
            <person name="Tirado E."/>
            <person name="Vajanyi M."/>
            <person name="Weger M."/>
            <person name="Wehr A."/>
            <person name="Whitaker K."/>
            <person name="Garlena R.A."/>
            <person name="Russell D.A."/>
            <person name="Pope W.H."/>
            <person name="Jacobs-Sera D."/>
            <person name="Hatfull G.F."/>
        </authorList>
    </citation>
    <scope>NUCLEOTIDE SEQUENCE [LARGE SCALE GENOMIC DNA]</scope>
</reference>
<gene>
    <name evidence="1" type="primary">94</name>
    <name evidence="1" type="ORF">SEA_GODONK_94</name>
</gene>
<dbReference type="Proteomes" id="UP000297070">
    <property type="component" value="Segment"/>
</dbReference>
<dbReference type="RefSeq" id="YP_009821478.1">
    <property type="nucleotide sequence ID" value="NC_048176.1"/>
</dbReference>
<dbReference type="InterPro" id="IPR056928">
    <property type="entry name" value="Gp77-like"/>
</dbReference>
<dbReference type="Pfam" id="PF23148">
    <property type="entry name" value="Gp77"/>
    <property type="match status" value="1"/>
</dbReference>
<dbReference type="GeneID" id="55012930"/>
<dbReference type="KEGG" id="vg:55012930"/>
<keyword evidence="2" id="KW-1185">Reference proteome</keyword>
<sequence>MYDCYNKDPDAVLDYGLEWDDWVIGGDTIVSSSWEVTGTDSSLVIDSDFQDVLTTGVWLSGGTVGSLYILTNHIETSAGREDDRSFSVYIVER</sequence>